<dbReference type="EMBL" id="CP040004">
    <property type="protein sequence ID" value="QCT42294.1"/>
    <property type="molecule type" value="Genomic_DNA"/>
</dbReference>
<dbReference type="InterPro" id="IPR054608">
    <property type="entry name" value="SYY-like_C"/>
</dbReference>
<keyword evidence="12" id="KW-1185">Reference proteome</keyword>
<evidence type="ECO:0000256" key="1">
    <source>
        <dbReference type="ARBA" id="ARBA00022598"/>
    </source>
</evidence>
<evidence type="ECO:0000256" key="5">
    <source>
        <dbReference type="ARBA" id="ARBA00022917"/>
    </source>
</evidence>
<dbReference type="Proteomes" id="UP000310639">
    <property type="component" value="Chromosome"/>
</dbReference>
<dbReference type="FunFam" id="1.10.240.10:FF:000001">
    <property type="entry name" value="Tyrosine--tRNA ligase"/>
    <property type="match status" value="1"/>
</dbReference>
<proteinExistence type="inferred from homology"/>
<protein>
    <recommendedName>
        <fullName evidence="8">Tyrosine--tRNA ligase</fullName>
        <ecNumber evidence="8">6.1.1.1</ecNumber>
    </recommendedName>
    <alternativeName>
        <fullName evidence="8">Tyrosyl-tRNA synthetase</fullName>
        <shortName evidence="8">TyrRS</shortName>
    </alternativeName>
</protein>
<keyword evidence="5 8" id="KW-0648">Protein biosynthesis</keyword>
<dbReference type="EC" id="6.1.1.1" evidence="8"/>
<keyword evidence="8" id="KW-0963">Cytoplasm</keyword>
<dbReference type="CDD" id="cd00805">
    <property type="entry name" value="TyrRS_core"/>
    <property type="match status" value="1"/>
</dbReference>
<dbReference type="GO" id="GO:0005829">
    <property type="term" value="C:cytosol"/>
    <property type="evidence" value="ECO:0007669"/>
    <property type="project" value="TreeGrafter"/>
</dbReference>
<dbReference type="InterPro" id="IPR002307">
    <property type="entry name" value="Tyr-tRNA-ligase"/>
</dbReference>
<accession>A0A4P9A397</accession>
<evidence type="ECO:0000313" key="11">
    <source>
        <dbReference type="EMBL" id="QCT42294.1"/>
    </source>
</evidence>
<dbReference type="Pfam" id="PF22421">
    <property type="entry name" value="SYY_C-terminal"/>
    <property type="match status" value="1"/>
</dbReference>
<keyword evidence="1 8" id="KW-0436">Ligase</keyword>
<evidence type="ECO:0000313" key="12">
    <source>
        <dbReference type="Proteomes" id="UP000310639"/>
    </source>
</evidence>
<dbReference type="PANTHER" id="PTHR11766">
    <property type="entry name" value="TYROSYL-TRNA SYNTHETASE"/>
    <property type="match status" value="1"/>
</dbReference>
<name>A0A4P9A397_9BACT</name>
<feature type="binding site" evidence="8">
    <location>
        <position position="32"/>
    </location>
    <ligand>
        <name>L-tyrosine</name>
        <dbReference type="ChEBI" id="CHEBI:58315"/>
    </ligand>
</feature>
<sequence>MQLSEELQWRGFWNQTTFTNDKLIDSENFTLYLGTDPSADSLHVGHLAVYMMVRHFLERGHKVFLLVGGGTGMIGDMRDTEERSLLSYAEIEHNKRALKAQVSQIFAGRDFTLVDNADWLGNLELLPFLRDIGKNFNMADLIGREFFKARIDNGKGLSFAEFTYTLLQGYDFWHLFKHHGVNLQIGGSDQWGNLVSGVELIRKKENAEVYAMTAPLLINKSTGRKFGKSEGGAVWLDENKTSVYKFYQFWLNVDDESAIEYMKIFTMLDRDTIEAIAENHAVNPGARSAQKVLAREVTDIVHGVNRRESVERVTEVLFGGGDFRQLSDDDLDALAQEIPRVDVGVGVIEALVVSGAVSSNGQAKRLLKSGAISLNGEKIAEDQAINTTSLLKKGKNTFVLIMEGEE</sequence>
<dbReference type="Gene3D" id="1.10.240.10">
    <property type="entry name" value="Tyrosyl-Transfer RNA Synthetase"/>
    <property type="match status" value="1"/>
</dbReference>
<comment type="catalytic activity">
    <reaction evidence="7 8">
        <text>tRNA(Tyr) + L-tyrosine + ATP = L-tyrosyl-tRNA(Tyr) + AMP + diphosphate + H(+)</text>
        <dbReference type="Rhea" id="RHEA:10220"/>
        <dbReference type="Rhea" id="RHEA-COMP:9706"/>
        <dbReference type="Rhea" id="RHEA-COMP:9707"/>
        <dbReference type="ChEBI" id="CHEBI:15378"/>
        <dbReference type="ChEBI" id="CHEBI:30616"/>
        <dbReference type="ChEBI" id="CHEBI:33019"/>
        <dbReference type="ChEBI" id="CHEBI:58315"/>
        <dbReference type="ChEBI" id="CHEBI:78442"/>
        <dbReference type="ChEBI" id="CHEBI:78536"/>
        <dbReference type="ChEBI" id="CHEBI:456215"/>
        <dbReference type="EC" id="6.1.1.1"/>
    </reaction>
</comment>
<evidence type="ECO:0000256" key="8">
    <source>
        <dbReference type="HAMAP-Rule" id="MF_02006"/>
    </source>
</evidence>
<dbReference type="Pfam" id="PF00579">
    <property type="entry name" value="tRNA-synt_1b"/>
    <property type="match status" value="1"/>
</dbReference>
<dbReference type="Gene3D" id="3.40.50.620">
    <property type="entry name" value="HUPs"/>
    <property type="match status" value="1"/>
</dbReference>
<evidence type="ECO:0000256" key="2">
    <source>
        <dbReference type="ARBA" id="ARBA00022741"/>
    </source>
</evidence>
<dbReference type="InterPro" id="IPR024107">
    <property type="entry name" value="Tyr-tRNA-ligase_bac_1"/>
</dbReference>
<dbReference type="RefSeq" id="WP_138079106.1">
    <property type="nucleotide sequence ID" value="NZ_CP040004.1"/>
</dbReference>
<dbReference type="GO" id="GO:0004831">
    <property type="term" value="F:tyrosine-tRNA ligase activity"/>
    <property type="evidence" value="ECO:0007669"/>
    <property type="project" value="UniProtKB-UniRule"/>
</dbReference>
<dbReference type="PROSITE" id="PS00178">
    <property type="entry name" value="AA_TRNA_LIGASE_I"/>
    <property type="match status" value="1"/>
</dbReference>
<feature type="domain" description="Tyrosine--tRNA ligase SYY-like C-terminal" evidence="10">
    <location>
        <begin position="331"/>
        <end position="401"/>
    </location>
</feature>
<dbReference type="HAMAP" id="MF_02006">
    <property type="entry name" value="Tyr_tRNA_synth_type1"/>
    <property type="match status" value="1"/>
</dbReference>
<dbReference type="PRINTS" id="PR01040">
    <property type="entry name" value="TRNASYNTHTYR"/>
</dbReference>
<comment type="subunit">
    <text evidence="8">Homodimer.</text>
</comment>
<feature type="short sequence motif" description="'KMSKS' region" evidence="8">
    <location>
        <begin position="225"/>
        <end position="229"/>
    </location>
</feature>
<dbReference type="GO" id="GO:0003723">
    <property type="term" value="F:RNA binding"/>
    <property type="evidence" value="ECO:0007669"/>
    <property type="project" value="UniProtKB-KW"/>
</dbReference>
<comment type="similarity">
    <text evidence="8">Belongs to the class-I aminoacyl-tRNA synthetase family. TyrS type 1 subfamily.</text>
</comment>
<reference evidence="11 12" key="1">
    <citation type="submission" date="2019-04" db="EMBL/GenBank/DDBJ databases">
        <title>Saccharibacteria TM7 genomes.</title>
        <authorList>
            <person name="Bor B."/>
            <person name="He X."/>
            <person name="Chen T."/>
            <person name="Dewhirst F.E."/>
        </authorList>
    </citation>
    <scope>NUCLEOTIDE SEQUENCE [LARGE SCALE GENOMIC DNA]</scope>
    <source>
        <strain evidence="11 12">BB001</strain>
    </source>
</reference>
<keyword evidence="3 8" id="KW-0067">ATP-binding</keyword>
<evidence type="ECO:0000256" key="9">
    <source>
        <dbReference type="PROSITE-ProRule" id="PRU00182"/>
    </source>
</evidence>
<dbReference type="InterPro" id="IPR036986">
    <property type="entry name" value="S4_RNA-bd_sf"/>
</dbReference>
<dbReference type="OrthoDB" id="9804243at2"/>
<dbReference type="GO" id="GO:0006437">
    <property type="term" value="P:tyrosyl-tRNA aminoacylation"/>
    <property type="evidence" value="ECO:0007669"/>
    <property type="project" value="UniProtKB-UniRule"/>
</dbReference>
<keyword evidence="6 8" id="KW-0030">Aminoacyl-tRNA synthetase</keyword>
<feature type="short sequence motif" description="'HIGH' region" evidence="8">
    <location>
        <begin position="37"/>
        <end position="46"/>
    </location>
</feature>
<feature type="binding site" evidence="8">
    <location>
        <position position="228"/>
    </location>
    <ligand>
        <name>ATP</name>
        <dbReference type="ChEBI" id="CHEBI:30616"/>
    </ligand>
</feature>
<evidence type="ECO:0000256" key="6">
    <source>
        <dbReference type="ARBA" id="ARBA00023146"/>
    </source>
</evidence>
<dbReference type="NCBIfam" id="TIGR00234">
    <property type="entry name" value="tyrS"/>
    <property type="match status" value="1"/>
</dbReference>
<dbReference type="KEGG" id="nft:FBF37_02330"/>
<dbReference type="SUPFAM" id="SSF55174">
    <property type="entry name" value="Alpha-L RNA-binding motif"/>
    <property type="match status" value="1"/>
</dbReference>
<comment type="function">
    <text evidence="8">Catalyzes the attachment of tyrosine to tRNA(Tyr) in a two-step reaction: tyrosine is first activated by ATP to form Tyr-AMP and then transferred to the acceptor end of tRNA(Tyr).</text>
</comment>
<dbReference type="PANTHER" id="PTHR11766:SF0">
    <property type="entry name" value="TYROSINE--TRNA LIGASE, MITOCHONDRIAL"/>
    <property type="match status" value="1"/>
</dbReference>
<evidence type="ECO:0000256" key="3">
    <source>
        <dbReference type="ARBA" id="ARBA00022840"/>
    </source>
</evidence>
<evidence type="ECO:0000259" key="10">
    <source>
        <dbReference type="Pfam" id="PF22421"/>
    </source>
</evidence>
<gene>
    <name evidence="8" type="primary">tyrS</name>
    <name evidence="11" type="ORF">FBF37_02330</name>
</gene>
<dbReference type="SUPFAM" id="SSF52374">
    <property type="entry name" value="Nucleotidylyl transferase"/>
    <property type="match status" value="1"/>
</dbReference>
<evidence type="ECO:0000256" key="4">
    <source>
        <dbReference type="ARBA" id="ARBA00022884"/>
    </source>
</evidence>
<dbReference type="InterPro" id="IPR002305">
    <property type="entry name" value="aa-tRNA-synth_Ic"/>
</dbReference>
<organism evidence="11 12">
    <name type="scientific">Candidatus Nanosynbacter featherlites</name>
    <dbReference type="NCBI Taxonomy" id="2572088"/>
    <lineage>
        <taxon>Bacteria</taxon>
        <taxon>Candidatus Saccharimonadota</taxon>
        <taxon>Candidatus Saccharimonadia</taxon>
        <taxon>Candidatus Nanosynbacterales</taxon>
        <taxon>Candidatus Nanosynbacteraceae</taxon>
        <taxon>Candidatus Nanosynbacter</taxon>
    </lineage>
</organism>
<dbReference type="Gene3D" id="3.10.290.10">
    <property type="entry name" value="RNA-binding S4 domain"/>
    <property type="match status" value="1"/>
</dbReference>
<feature type="binding site" evidence="8">
    <location>
        <position position="168"/>
    </location>
    <ligand>
        <name>L-tyrosine</name>
        <dbReference type="ChEBI" id="CHEBI:58315"/>
    </ligand>
</feature>
<comment type="subcellular location">
    <subcellularLocation>
        <location evidence="8">Cytoplasm</location>
    </subcellularLocation>
</comment>
<keyword evidence="2 8" id="KW-0547">Nucleotide-binding</keyword>
<dbReference type="InterPro" id="IPR024088">
    <property type="entry name" value="Tyr-tRNA-ligase_bac-type"/>
</dbReference>
<keyword evidence="4 9" id="KW-0694">RNA-binding</keyword>
<dbReference type="InterPro" id="IPR001412">
    <property type="entry name" value="aa-tRNA-synth_I_CS"/>
</dbReference>
<evidence type="ECO:0000256" key="7">
    <source>
        <dbReference type="ARBA" id="ARBA00048248"/>
    </source>
</evidence>
<dbReference type="PROSITE" id="PS50889">
    <property type="entry name" value="S4"/>
    <property type="match status" value="1"/>
</dbReference>
<dbReference type="GO" id="GO:0005524">
    <property type="term" value="F:ATP binding"/>
    <property type="evidence" value="ECO:0007669"/>
    <property type="project" value="UniProtKB-UniRule"/>
</dbReference>
<dbReference type="AlphaFoldDB" id="A0A4P9A397"/>
<feature type="binding site" evidence="8">
    <location>
        <position position="164"/>
    </location>
    <ligand>
        <name>L-tyrosine</name>
        <dbReference type="ChEBI" id="CHEBI:58315"/>
    </ligand>
</feature>
<dbReference type="InterPro" id="IPR014729">
    <property type="entry name" value="Rossmann-like_a/b/a_fold"/>
</dbReference>